<proteinExistence type="predicted"/>
<accession>A0ABR1DM34</accession>
<organism evidence="1 2">
    <name type="scientific">Necator americanus</name>
    <name type="common">Human hookworm</name>
    <dbReference type="NCBI Taxonomy" id="51031"/>
    <lineage>
        <taxon>Eukaryota</taxon>
        <taxon>Metazoa</taxon>
        <taxon>Ecdysozoa</taxon>
        <taxon>Nematoda</taxon>
        <taxon>Chromadorea</taxon>
        <taxon>Rhabditida</taxon>
        <taxon>Rhabditina</taxon>
        <taxon>Rhabditomorpha</taxon>
        <taxon>Strongyloidea</taxon>
        <taxon>Ancylostomatidae</taxon>
        <taxon>Bunostominae</taxon>
        <taxon>Necator</taxon>
    </lineage>
</organism>
<evidence type="ECO:0000313" key="2">
    <source>
        <dbReference type="Proteomes" id="UP001303046"/>
    </source>
</evidence>
<evidence type="ECO:0000313" key="1">
    <source>
        <dbReference type="EMBL" id="KAK6751521.1"/>
    </source>
</evidence>
<protein>
    <submittedName>
        <fullName evidence="1">Uncharacterized protein</fullName>
    </submittedName>
</protein>
<dbReference type="EMBL" id="JAVFWL010000004">
    <property type="protein sequence ID" value="KAK6751521.1"/>
    <property type="molecule type" value="Genomic_DNA"/>
</dbReference>
<dbReference type="Proteomes" id="UP001303046">
    <property type="component" value="Unassembled WGS sequence"/>
</dbReference>
<keyword evidence="2" id="KW-1185">Reference proteome</keyword>
<name>A0ABR1DM34_NECAM</name>
<comment type="caution">
    <text evidence="1">The sequence shown here is derived from an EMBL/GenBank/DDBJ whole genome shotgun (WGS) entry which is preliminary data.</text>
</comment>
<sequence length="118" mass="13312">MALMILLKRGCNYEIVCTQSSHLRILINSDNHRLLAWYLGYHRIEVIIKRVVVLCGLRRYCAASYFPFISIAAVDGVIVDTNDRAISDACFLQYSKRCMQMPPMSGMSGLLEFTGSSV</sequence>
<gene>
    <name evidence="1" type="primary">Necator_chrIV.g16410</name>
    <name evidence="1" type="ORF">RB195_003113</name>
</gene>
<reference evidence="1 2" key="1">
    <citation type="submission" date="2023-08" db="EMBL/GenBank/DDBJ databases">
        <title>A Necator americanus chromosomal reference genome.</title>
        <authorList>
            <person name="Ilik V."/>
            <person name="Petrzelkova K.J."/>
            <person name="Pardy F."/>
            <person name="Fuh T."/>
            <person name="Niatou-Singa F.S."/>
            <person name="Gouil Q."/>
            <person name="Baker L."/>
            <person name="Ritchie M.E."/>
            <person name="Jex A.R."/>
            <person name="Gazzola D."/>
            <person name="Li H."/>
            <person name="Toshio Fujiwara R."/>
            <person name="Zhan B."/>
            <person name="Aroian R.V."/>
            <person name="Pafco B."/>
            <person name="Schwarz E.M."/>
        </authorList>
    </citation>
    <scope>NUCLEOTIDE SEQUENCE [LARGE SCALE GENOMIC DNA]</scope>
    <source>
        <strain evidence="1 2">Aroian</strain>
        <tissue evidence="1">Whole animal</tissue>
    </source>
</reference>